<dbReference type="Pfam" id="PF00646">
    <property type="entry name" value="F-box"/>
    <property type="match status" value="1"/>
</dbReference>
<dbReference type="InterPro" id="IPR015915">
    <property type="entry name" value="Kelch-typ_b-propeller"/>
</dbReference>
<dbReference type="AlphaFoldDB" id="A0A9D4UVZ9"/>
<dbReference type="SUPFAM" id="SSF81383">
    <property type="entry name" value="F-box domain"/>
    <property type="match status" value="1"/>
</dbReference>
<dbReference type="PANTHER" id="PTHR46344">
    <property type="entry name" value="OS02G0202900 PROTEIN"/>
    <property type="match status" value="1"/>
</dbReference>
<dbReference type="PANTHER" id="PTHR46344:SF27">
    <property type="entry name" value="KELCH REPEAT SUPERFAMILY PROTEIN"/>
    <property type="match status" value="1"/>
</dbReference>
<evidence type="ECO:0000313" key="4">
    <source>
        <dbReference type="EMBL" id="KAI5074961.1"/>
    </source>
</evidence>
<dbReference type="InterPro" id="IPR001810">
    <property type="entry name" value="F-box_dom"/>
</dbReference>
<dbReference type="SUPFAM" id="SSF117281">
    <property type="entry name" value="Kelch motif"/>
    <property type="match status" value="1"/>
</dbReference>
<dbReference type="OrthoDB" id="45365at2759"/>
<dbReference type="Proteomes" id="UP000886520">
    <property type="component" value="Chromosome 10"/>
</dbReference>
<feature type="domain" description="F-box" evidence="3">
    <location>
        <begin position="9"/>
        <end position="43"/>
    </location>
</feature>
<comment type="caution">
    <text evidence="4">The sequence shown here is derived from an EMBL/GenBank/DDBJ whole genome shotgun (WGS) entry which is preliminary data.</text>
</comment>
<dbReference type="InterPro" id="IPR006652">
    <property type="entry name" value="Kelch_1"/>
</dbReference>
<evidence type="ECO:0000259" key="3">
    <source>
        <dbReference type="Pfam" id="PF00646"/>
    </source>
</evidence>
<accession>A0A9D4UVZ9</accession>
<dbReference type="Pfam" id="PF01344">
    <property type="entry name" value="Kelch_1"/>
    <property type="match status" value="1"/>
</dbReference>
<sequence length="408" mass="45245">MACEGELLPGLPDEVALRCLATLPLDALARCRSLSRSWASALSLPLPSRPPLPFACLCTAHVNSRRESFWTWLFLTPSHHSRPHIVPFYRFPSPPRPTRLHALSSQTQVITTGTNLLLVRSRLELTDRADRLWLRGNGKVAGLLIGGNDASAPGALQGFDVWQMKWCREINRVVPCMHVDRWGFATAHVGMHVYVAGGEGPAAARSAERLNMETGLWEMLPEMRYERSVNPAGFVLGGCFYVAGGEFQPTACTEGRGLSQSGEYYDPKKGVWTLVEGMWPEELWGYGEGDPNVVVVKDVAYALSHGPSTRSTEVMMLSVVRGQKWEVRGRLPHVPGFDLVEGSFLHLVSVNDDELWVVISGMADRPWLVYACKPHLSADDGLLNWEHRPFTIPLSIPYFVLASVGIHI</sequence>
<evidence type="ECO:0000256" key="1">
    <source>
        <dbReference type="ARBA" id="ARBA00022441"/>
    </source>
</evidence>
<proteinExistence type="predicted"/>
<dbReference type="Gene3D" id="2.120.10.80">
    <property type="entry name" value="Kelch-type beta propeller"/>
    <property type="match status" value="1"/>
</dbReference>
<keyword evidence="1" id="KW-0880">Kelch repeat</keyword>
<evidence type="ECO:0000256" key="2">
    <source>
        <dbReference type="ARBA" id="ARBA00022737"/>
    </source>
</evidence>
<keyword evidence="5" id="KW-1185">Reference proteome</keyword>
<dbReference type="InterPro" id="IPR036047">
    <property type="entry name" value="F-box-like_dom_sf"/>
</dbReference>
<keyword evidence="2" id="KW-0677">Repeat</keyword>
<dbReference type="EMBL" id="JABFUD020000010">
    <property type="protein sequence ID" value="KAI5074961.1"/>
    <property type="molecule type" value="Genomic_DNA"/>
</dbReference>
<dbReference type="SMART" id="SM00612">
    <property type="entry name" value="Kelch"/>
    <property type="match status" value="1"/>
</dbReference>
<gene>
    <name evidence="4" type="ORF">GOP47_0010922</name>
</gene>
<protein>
    <recommendedName>
        <fullName evidence="3">F-box domain-containing protein</fullName>
    </recommendedName>
</protein>
<organism evidence="4 5">
    <name type="scientific">Adiantum capillus-veneris</name>
    <name type="common">Maidenhair fern</name>
    <dbReference type="NCBI Taxonomy" id="13818"/>
    <lineage>
        <taxon>Eukaryota</taxon>
        <taxon>Viridiplantae</taxon>
        <taxon>Streptophyta</taxon>
        <taxon>Embryophyta</taxon>
        <taxon>Tracheophyta</taxon>
        <taxon>Polypodiopsida</taxon>
        <taxon>Polypodiidae</taxon>
        <taxon>Polypodiales</taxon>
        <taxon>Pteridineae</taxon>
        <taxon>Pteridaceae</taxon>
        <taxon>Vittarioideae</taxon>
        <taxon>Adiantum</taxon>
    </lineage>
</organism>
<name>A0A9D4UVZ9_ADICA</name>
<evidence type="ECO:0000313" key="5">
    <source>
        <dbReference type="Proteomes" id="UP000886520"/>
    </source>
</evidence>
<reference evidence="4" key="1">
    <citation type="submission" date="2021-01" db="EMBL/GenBank/DDBJ databases">
        <title>Adiantum capillus-veneris genome.</title>
        <authorList>
            <person name="Fang Y."/>
            <person name="Liao Q."/>
        </authorList>
    </citation>
    <scope>NUCLEOTIDE SEQUENCE</scope>
    <source>
        <strain evidence="4">H3</strain>
        <tissue evidence="4">Leaf</tissue>
    </source>
</reference>